<feature type="repeat" description="TPR" evidence="1">
    <location>
        <begin position="567"/>
        <end position="600"/>
    </location>
</feature>
<feature type="transmembrane region" description="Helical" evidence="2">
    <location>
        <begin position="154"/>
        <end position="172"/>
    </location>
</feature>
<keyword evidence="2" id="KW-1133">Transmembrane helix</keyword>
<dbReference type="PANTHER" id="PTHR16214:SF3">
    <property type="entry name" value="TRANSMEMBRANE PROTEIN 260"/>
    <property type="match status" value="1"/>
</dbReference>
<dbReference type="Pfam" id="PF11028">
    <property type="entry name" value="TMEM260-like"/>
    <property type="match status" value="1"/>
</dbReference>
<dbReference type="PANTHER" id="PTHR16214">
    <property type="entry name" value="TRANSMEMBRANE PROTEIN 260"/>
    <property type="match status" value="1"/>
</dbReference>
<keyword evidence="2" id="KW-0812">Transmembrane</keyword>
<dbReference type="Proteomes" id="UP000183085">
    <property type="component" value="Unassembled WGS sequence"/>
</dbReference>
<feature type="transmembrane region" description="Helical" evidence="2">
    <location>
        <begin position="352"/>
        <end position="371"/>
    </location>
</feature>
<evidence type="ECO:0000313" key="3">
    <source>
        <dbReference type="EMBL" id="OIP43613.1"/>
    </source>
</evidence>
<dbReference type="InterPro" id="IPR052724">
    <property type="entry name" value="GT117_domain-containing"/>
</dbReference>
<dbReference type="Pfam" id="PF13424">
    <property type="entry name" value="TPR_12"/>
    <property type="match status" value="1"/>
</dbReference>
<evidence type="ECO:0000256" key="2">
    <source>
        <dbReference type="SAM" id="Phobius"/>
    </source>
</evidence>
<dbReference type="EMBL" id="MNYI01000011">
    <property type="protein sequence ID" value="OIP43613.1"/>
    <property type="molecule type" value="Genomic_DNA"/>
</dbReference>
<feature type="transmembrane region" description="Helical" evidence="2">
    <location>
        <begin position="383"/>
        <end position="400"/>
    </location>
</feature>
<dbReference type="AlphaFoldDB" id="A0A1J5E5J6"/>
<gene>
    <name evidence="3" type="ORF">AUJ95_00295</name>
</gene>
<feature type="transmembrane region" description="Helical" evidence="2">
    <location>
        <begin position="319"/>
        <end position="340"/>
    </location>
</feature>
<dbReference type="SUPFAM" id="SSF48452">
    <property type="entry name" value="TPR-like"/>
    <property type="match status" value="1"/>
</dbReference>
<feature type="repeat" description="TPR" evidence="1">
    <location>
        <begin position="635"/>
        <end position="668"/>
    </location>
</feature>
<feature type="transmembrane region" description="Helical" evidence="2">
    <location>
        <begin position="103"/>
        <end position="122"/>
    </location>
</feature>
<dbReference type="InterPro" id="IPR019734">
    <property type="entry name" value="TPR_rpt"/>
</dbReference>
<name>A0A1J5E5J6_9BACT</name>
<feature type="transmembrane region" description="Helical" evidence="2">
    <location>
        <begin position="179"/>
        <end position="210"/>
    </location>
</feature>
<evidence type="ECO:0000256" key="1">
    <source>
        <dbReference type="PROSITE-ProRule" id="PRU00339"/>
    </source>
</evidence>
<dbReference type="Gene3D" id="1.25.40.10">
    <property type="entry name" value="Tetratricopeptide repeat domain"/>
    <property type="match status" value="1"/>
</dbReference>
<dbReference type="SMART" id="SM00028">
    <property type="entry name" value="TPR"/>
    <property type="match status" value="4"/>
</dbReference>
<proteinExistence type="predicted"/>
<feature type="repeat" description="TPR" evidence="1">
    <location>
        <begin position="669"/>
        <end position="702"/>
    </location>
</feature>
<dbReference type="Pfam" id="PF13374">
    <property type="entry name" value="TPR_10"/>
    <property type="match status" value="1"/>
</dbReference>
<keyword evidence="1" id="KW-0802">TPR repeat</keyword>
<protein>
    <submittedName>
        <fullName evidence="3">Uncharacterized protein</fullName>
    </submittedName>
</protein>
<keyword evidence="2" id="KW-0472">Membrane</keyword>
<comment type="caution">
    <text evidence="3">The sequence shown here is derived from an EMBL/GenBank/DDBJ whole genome shotgun (WGS) entry which is preliminary data.</text>
</comment>
<feature type="transmembrane region" description="Helical" evidence="2">
    <location>
        <begin position="222"/>
        <end position="240"/>
    </location>
</feature>
<evidence type="ECO:0000313" key="4">
    <source>
        <dbReference type="Proteomes" id="UP000183085"/>
    </source>
</evidence>
<dbReference type="PROSITE" id="PS50293">
    <property type="entry name" value="TPR_REGION"/>
    <property type="match status" value="1"/>
</dbReference>
<dbReference type="InterPro" id="IPR021280">
    <property type="entry name" value="TMEM260-like"/>
</dbReference>
<dbReference type="PROSITE" id="PS50005">
    <property type="entry name" value="TPR"/>
    <property type="match status" value="3"/>
</dbReference>
<sequence>MTKKTKQKPKTLRKTEKSWMPQEQAVETIPIKGREYLWGILLFLGVLGCYLHVVTPTIGFSDSGDFITCAYTLGIAHPTGYPTWTMLGHLLTYLPLSNIGMRVNLLPCISGALAVMLVYFCLLKLTRKVVISIAGAGAFAFSFTHFRVSQIADVYSLYATFAALVILTLLVWRETRKPFHLYLGAFVYGLAFTNHLLIITLFPAICYLIWSIDRKALFSVHTMGRMTLFFFLGMLPYVYLPIRGFCHPLIDWGEPTTITSFLRLITGGIYKDSMFKGTSSPAQAWETWGYHFYLLGKQFTLYLLPLVLLGIWKLYRNSLQILIFLILIFLANTIYSLGLQKVIQGLIDHESYHLPSFMVMSILLGYGIMAVYDWIEQGAAKKVAIYCFTLLPIIPLTSYYHQADASRYFFAHDYGMNILRYMPEKAMLFNQVDYNVFPLWYLQYVENVRLDIPVFSVLFLTRPWYVDRLLKLYPEVQLTCKSTVPYSEIFSNIINNNANDFRIYFTHDFATQRDANAPMPPEAVKEGILYSLQGKSTGEELTYNYRGIFDPHIYKEVWANEVTGVYGYYYAWLGQNALQNNEFPKAISYLKKAMKFDKNNVSYYPNLALAYNSQKKYTEALSILKEGARIHADKVEIWYSLATTNYEMAQYDEAISNLQKALSINPNNASVYDLLGICYHFKGEKQQAIDALQTSLRLNPSSQETMNHLRMVQGQ</sequence>
<reference evidence="3 4" key="1">
    <citation type="journal article" date="2016" name="Environ. Microbiol.">
        <title>Genomic resolution of a cold subsurface aquifer community provides metabolic insights for novel microbes adapted to high CO concentrations.</title>
        <authorList>
            <person name="Probst A.J."/>
            <person name="Castelle C.J."/>
            <person name="Singh A."/>
            <person name="Brown C.T."/>
            <person name="Anantharaman K."/>
            <person name="Sharon I."/>
            <person name="Hug L.A."/>
            <person name="Burstein D."/>
            <person name="Emerson J.B."/>
            <person name="Thomas B.C."/>
            <person name="Banfield J.F."/>
        </authorList>
    </citation>
    <scope>NUCLEOTIDE SEQUENCE [LARGE SCALE GENOMIC DNA]</scope>
    <source>
        <strain evidence="3">CG2_30_40_21</strain>
    </source>
</reference>
<organism evidence="3 4">
    <name type="scientific">Candidatus Desantisbacteria bacterium CG2_30_40_21</name>
    <dbReference type="NCBI Taxonomy" id="1817895"/>
    <lineage>
        <taxon>Bacteria</taxon>
        <taxon>Candidatus Desantisiibacteriota</taxon>
    </lineage>
</organism>
<accession>A0A1J5E5J6</accession>
<dbReference type="InterPro" id="IPR011990">
    <property type="entry name" value="TPR-like_helical_dom_sf"/>
</dbReference>
<feature type="transmembrane region" description="Helical" evidence="2">
    <location>
        <begin position="36"/>
        <end position="53"/>
    </location>
</feature>
<dbReference type="STRING" id="1817895.AUJ95_00295"/>
<feature type="transmembrane region" description="Helical" evidence="2">
    <location>
        <begin position="290"/>
        <end position="312"/>
    </location>
</feature>